<organism evidence="2 3">
    <name type="scientific">Punctularia strigosozonata (strain HHB-11173)</name>
    <name type="common">White-rot fungus</name>
    <dbReference type="NCBI Taxonomy" id="741275"/>
    <lineage>
        <taxon>Eukaryota</taxon>
        <taxon>Fungi</taxon>
        <taxon>Dikarya</taxon>
        <taxon>Basidiomycota</taxon>
        <taxon>Agaricomycotina</taxon>
        <taxon>Agaricomycetes</taxon>
        <taxon>Corticiales</taxon>
        <taxon>Punctulariaceae</taxon>
        <taxon>Punctularia</taxon>
    </lineage>
</organism>
<protein>
    <submittedName>
        <fullName evidence="2">Uncharacterized protein</fullName>
    </submittedName>
</protein>
<evidence type="ECO:0000256" key="1">
    <source>
        <dbReference type="SAM" id="MobiDB-lite"/>
    </source>
</evidence>
<feature type="region of interest" description="Disordered" evidence="1">
    <location>
        <begin position="1"/>
        <end position="49"/>
    </location>
</feature>
<reference evidence="3" key="1">
    <citation type="journal article" date="2012" name="Science">
        <title>The Paleozoic origin of enzymatic lignin decomposition reconstructed from 31 fungal genomes.</title>
        <authorList>
            <person name="Floudas D."/>
            <person name="Binder M."/>
            <person name="Riley R."/>
            <person name="Barry K."/>
            <person name="Blanchette R.A."/>
            <person name="Henrissat B."/>
            <person name="Martinez A.T."/>
            <person name="Otillar R."/>
            <person name="Spatafora J.W."/>
            <person name="Yadav J.S."/>
            <person name="Aerts A."/>
            <person name="Benoit I."/>
            <person name="Boyd A."/>
            <person name="Carlson A."/>
            <person name="Copeland A."/>
            <person name="Coutinho P.M."/>
            <person name="de Vries R.P."/>
            <person name="Ferreira P."/>
            <person name="Findley K."/>
            <person name="Foster B."/>
            <person name="Gaskell J."/>
            <person name="Glotzer D."/>
            <person name="Gorecki P."/>
            <person name="Heitman J."/>
            <person name="Hesse C."/>
            <person name="Hori C."/>
            <person name="Igarashi K."/>
            <person name="Jurgens J.A."/>
            <person name="Kallen N."/>
            <person name="Kersten P."/>
            <person name="Kohler A."/>
            <person name="Kuees U."/>
            <person name="Kumar T.K.A."/>
            <person name="Kuo A."/>
            <person name="LaButti K."/>
            <person name="Larrondo L.F."/>
            <person name="Lindquist E."/>
            <person name="Ling A."/>
            <person name="Lombard V."/>
            <person name="Lucas S."/>
            <person name="Lundell T."/>
            <person name="Martin R."/>
            <person name="McLaughlin D.J."/>
            <person name="Morgenstern I."/>
            <person name="Morin E."/>
            <person name="Murat C."/>
            <person name="Nagy L.G."/>
            <person name="Nolan M."/>
            <person name="Ohm R.A."/>
            <person name="Patyshakuliyeva A."/>
            <person name="Rokas A."/>
            <person name="Ruiz-Duenas F.J."/>
            <person name="Sabat G."/>
            <person name="Salamov A."/>
            <person name="Samejima M."/>
            <person name="Schmutz J."/>
            <person name="Slot J.C."/>
            <person name="St John F."/>
            <person name="Stenlid J."/>
            <person name="Sun H."/>
            <person name="Sun S."/>
            <person name="Syed K."/>
            <person name="Tsang A."/>
            <person name="Wiebenga A."/>
            <person name="Young D."/>
            <person name="Pisabarro A."/>
            <person name="Eastwood D.C."/>
            <person name="Martin F."/>
            <person name="Cullen D."/>
            <person name="Grigoriev I.V."/>
            <person name="Hibbett D.S."/>
        </authorList>
    </citation>
    <scope>NUCLEOTIDE SEQUENCE [LARGE SCALE GENOMIC DNA]</scope>
    <source>
        <strain evidence="3">HHB-11173 SS5</strain>
    </source>
</reference>
<sequence>MSSDKEPLRTRHRRSASDATAFTRPIVDGPPPQLPPVETEERRRHRQKEIDRLIVNRRMRALSTVYDRKASSPYYLVEEEDALPFELYPILSLTETPVSVEGGTCSSGATV</sequence>
<evidence type="ECO:0000313" key="3">
    <source>
        <dbReference type="Proteomes" id="UP000054196"/>
    </source>
</evidence>
<dbReference type="Proteomes" id="UP000054196">
    <property type="component" value="Unassembled WGS sequence"/>
</dbReference>
<keyword evidence="3" id="KW-1185">Reference proteome</keyword>
<dbReference type="RefSeq" id="XP_007388784.1">
    <property type="nucleotide sequence ID" value="XM_007388722.1"/>
</dbReference>
<gene>
    <name evidence="2" type="ORF">PUNSTDRAFT_55839</name>
</gene>
<dbReference type="AlphaFoldDB" id="R7S0T0"/>
<proteinExistence type="predicted"/>
<accession>R7S0T0</accession>
<dbReference type="EMBL" id="JH687557">
    <property type="protein sequence ID" value="EIN03995.1"/>
    <property type="molecule type" value="Genomic_DNA"/>
</dbReference>
<name>R7S0T0_PUNST</name>
<evidence type="ECO:0000313" key="2">
    <source>
        <dbReference type="EMBL" id="EIN03995.1"/>
    </source>
</evidence>
<dbReference type="KEGG" id="psq:PUNSTDRAFT_55839"/>
<dbReference type="HOGENOM" id="CLU_2159688_0_0_1"/>
<dbReference type="GeneID" id="18884048"/>